<dbReference type="Proteomes" id="UP001179181">
    <property type="component" value="Unassembled WGS sequence"/>
</dbReference>
<dbReference type="PANTHER" id="PTHR43280:SF2">
    <property type="entry name" value="HTH-TYPE TRANSCRIPTIONAL REGULATOR EXSA"/>
    <property type="match status" value="1"/>
</dbReference>
<feature type="domain" description="HTH araC/xylS-type" evidence="4">
    <location>
        <begin position="191"/>
        <end position="289"/>
    </location>
</feature>
<evidence type="ECO:0000256" key="2">
    <source>
        <dbReference type="ARBA" id="ARBA00023125"/>
    </source>
</evidence>
<keyword evidence="6" id="KW-1185">Reference proteome</keyword>
<evidence type="ECO:0000256" key="3">
    <source>
        <dbReference type="ARBA" id="ARBA00023163"/>
    </source>
</evidence>
<evidence type="ECO:0000256" key="1">
    <source>
        <dbReference type="ARBA" id="ARBA00023015"/>
    </source>
</evidence>
<keyword evidence="2" id="KW-0238">DNA-binding</keyword>
<evidence type="ECO:0000313" key="6">
    <source>
        <dbReference type="Proteomes" id="UP001179181"/>
    </source>
</evidence>
<keyword evidence="3" id="KW-0804">Transcription</keyword>
<evidence type="ECO:0000259" key="4">
    <source>
        <dbReference type="PROSITE" id="PS01124"/>
    </source>
</evidence>
<sequence length="292" mass="34133">MVNFFERVLQHPNYYRQFNCGQSLITAFNCPMEARLMKTRFADLWTQYNYLFYVIDGEKTWHTARGSYHIQKDSCVFVRKGGFILEQLMDTGFCVMLFFIPDQFICDTLYSRTKPLQKYEQQHEPVMLLESSEMLQGFFLSMSAYFAGMEDPDPSLLELKFKELVLNIADNAVNKDLLSYFCTLLHRPQAILLQRVMEDNFCYNLKLDVYAELSNRSLSAFKRDFEKIFNCTPGKWLLEKRLQYALHLLSNQHKTVGEAAFESGFESASHFSRAFKTRFGKGPAAMRNEVLV</sequence>
<dbReference type="PROSITE" id="PS01124">
    <property type="entry name" value="HTH_ARAC_FAMILY_2"/>
    <property type="match status" value="1"/>
</dbReference>
<keyword evidence="1" id="KW-0805">Transcription regulation</keyword>
<dbReference type="RefSeq" id="WP_167272686.1">
    <property type="nucleotide sequence ID" value="NZ_JAASQJ010000003.1"/>
</dbReference>
<dbReference type="InterPro" id="IPR009057">
    <property type="entry name" value="Homeodomain-like_sf"/>
</dbReference>
<comment type="caution">
    <text evidence="5">The sequence shown here is derived from an EMBL/GenBank/DDBJ whole genome shotgun (WGS) entry which is preliminary data.</text>
</comment>
<dbReference type="Pfam" id="PF12833">
    <property type="entry name" value="HTH_18"/>
    <property type="match status" value="1"/>
</dbReference>
<reference evidence="5 6" key="1">
    <citation type="submission" date="2020-03" db="EMBL/GenBank/DDBJ databases">
        <title>Genomic Encyclopedia of Type Strains, Phase IV (KMG-IV): sequencing the most valuable type-strain genomes for metagenomic binning, comparative biology and taxonomic classification.</title>
        <authorList>
            <person name="Goeker M."/>
        </authorList>
    </citation>
    <scope>NUCLEOTIDE SEQUENCE [LARGE SCALE GENOMIC DNA]</scope>
    <source>
        <strain evidence="5 6">DSM 102865</strain>
    </source>
</reference>
<dbReference type="SMART" id="SM00342">
    <property type="entry name" value="HTH_ARAC"/>
    <property type="match status" value="1"/>
</dbReference>
<dbReference type="InterPro" id="IPR018060">
    <property type="entry name" value="HTH_AraC"/>
</dbReference>
<accession>A0ABX0UNL6</accession>
<dbReference type="Gene3D" id="1.10.10.60">
    <property type="entry name" value="Homeodomain-like"/>
    <property type="match status" value="1"/>
</dbReference>
<dbReference type="EMBL" id="JAASQJ010000003">
    <property type="protein sequence ID" value="NIJ54462.1"/>
    <property type="molecule type" value="Genomic_DNA"/>
</dbReference>
<dbReference type="InterPro" id="IPR054015">
    <property type="entry name" value="ExsA-like_N"/>
</dbReference>
<organism evidence="5 6">
    <name type="scientific">Dyadobacter arcticus</name>
    <dbReference type="NCBI Taxonomy" id="1078754"/>
    <lineage>
        <taxon>Bacteria</taxon>
        <taxon>Pseudomonadati</taxon>
        <taxon>Bacteroidota</taxon>
        <taxon>Cytophagia</taxon>
        <taxon>Cytophagales</taxon>
        <taxon>Spirosomataceae</taxon>
        <taxon>Dyadobacter</taxon>
    </lineage>
</organism>
<dbReference type="SUPFAM" id="SSF46689">
    <property type="entry name" value="Homeodomain-like"/>
    <property type="match status" value="1"/>
</dbReference>
<protein>
    <submittedName>
        <fullName evidence="5">AraC-like DNA-binding protein</fullName>
    </submittedName>
</protein>
<dbReference type="PANTHER" id="PTHR43280">
    <property type="entry name" value="ARAC-FAMILY TRANSCRIPTIONAL REGULATOR"/>
    <property type="match status" value="1"/>
</dbReference>
<proteinExistence type="predicted"/>
<name>A0ABX0UNL6_9BACT</name>
<evidence type="ECO:0000313" key="5">
    <source>
        <dbReference type="EMBL" id="NIJ54462.1"/>
    </source>
</evidence>
<gene>
    <name evidence="5" type="ORF">FHS68_003644</name>
</gene>
<dbReference type="Pfam" id="PF22200">
    <property type="entry name" value="ExsA_N"/>
    <property type="match status" value="1"/>
</dbReference>